<protein>
    <submittedName>
        <fullName evidence="1">Uncharacterized protein</fullName>
    </submittedName>
</protein>
<dbReference type="EMBL" id="AP022567">
    <property type="protein sequence ID" value="BBX33607.1"/>
    <property type="molecule type" value="Genomic_DNA"/>
</dbReference>
<dbReference type="Proteomes" id="UP000465622">
    <property type="component" value="Chromosome"/>
</dbReference>
<name>A0ABN5Y646_MYCME</name>
<dbReference type="RefSeq" id="WP_036431295.1">
    <property type="nucleotide sequence ID" value="NZ_AP022567.1"/>
</dbReference>
<evidence type="ECO:0000313" key="2">
    <source>
        <dbReference type="Proteomes" id="UP000465622"/>
    </source>
</evidence>
<proteinExistence type="predicted"/>
<accession>A0ABN5Y646</accession>
<reference evidence="1 2" key="1">
    <citation type="journal article" date="2019" name="Emerg. Microbes Infect.">
        <title>Comprehensive subspecies identification of 175 nontuberculous mycobacteria species based on 7547 genomic profiles.</title>
        <authorList>
            <person name="Matsumoto Y."/>
            <person name="Kinjo T."/>
            <person name="Motooka D."/>
            <person name="Nabeya D."/>
            <person name="Jung N."/>
            <person name="Uechi K."/>
            <person name="Horii T."/>
            <person name="Iida T."/>
            <person name="Fujita J."/>
            <person name="Nakamura S."/>
        </authorList>
    </citation>
    <scope>NUCLEOTIDE SEQUENCE [LARGE SCALE GENOMIC DNA]</scope>
    <source>
        <strain evidence="1 2">JCM 12375</strain>
    </source>
</reference>
<organism evidence="1 2">
    <name type="scientific">Mycolicibacterium mageritense</name>
    <name type="common">Mycobacterium mageritense</name>
    <dbReference type="NCBI Taxonomy" id="53462"/>
    <lineage>
        <taxon>Bacteria</taxon>
        <taxon>Bacillati</taxon>
        <taxon>Actinomycetota</taxon>
        <taxon>Actinomycetes</taxon>
        <taxon>Mycobacteriales</taxon>
        <taxon>Mycobacteriaceae</taxon>
        <taxon>Mycolicibacterium</taxon>
    </lineage>
</organism>
<evidence type="ECO:0000313" key="1">
    <source>
        <dbReference type="EMBL" id="BBX33607.1"/>
    </source>
</evidence>
<sequence length="153" mass="16762">MNTIHTNQGFLDITDLSTWCAEGEGWERIEGMQGALEDDLKGFLIERDDEDFAGGFQDWLTSGAPERVRAAFLADDVDSYIEESTDIESLANYAGEHADDFDLDAIVSDWSDWLGTRRDAIAAALPDENGSVFEAIGGGPVLDGLFQKHDKNG</sequence>
<gene>
    <name evidence="1" type="ORF">MMAGJ_28890</name>
</gene>
<keyword evidence="2" id="KW-1185">Reference proteome</keyword>